<keyword evidence="3" id="KW-1185">Reference proteome</keyword>
<dbReference type="SUPFAM" id="SSF55729">
    <property type="entry name" value="Acyl-CoA N-acyltransferases (Nat)"/>
    <property type="match status" value="1"/>
</dbReference>
<keyword evidence="2" id="KW-0808">Transferase</keyword>
<name>A0A4D7QGG4_9HYPH</name>
<dbReference type="Proteomes" id="UP000298588">
    <property type="component" value="Chromosome"/>
</dbReference>
<dbReference type="InterPro" id="IPR016181">
    <property type="entry name" value="Acyl_CoA_acyltransferase"/>
</dbReference>
<dbReference type="GO" id="GO:0016747">
    <property type="term" value="F:acyltransferase activity, transferring groups other than amino-acyl groups"/>
    <property type="evidence" value="ECO:0007669"/>
    <property type="project" value="InterPro"/>
</dbReference>
<dbReference type="Pfam" id="PF00583">
    <property type="entry name" value="Acetyltransf_1"/>
    <property type="match status" value="1"/>
</dbReference>
<dbReference type="InterPro" id="IPR000182">
    <property type="entry name" value="GNAT_dom"/>
</dbReference>
<evidence type="ECO:0000259" key="1">
    <source>
        <dbReference type="PROSITE" id="PS51186"/>
    </source>
</evidence>
<evidence type="ECO:0000313" key="3">
    <source>
        <dbReference type="Proteomes" id="UP000298588"/>
    </source>
</evidence>
<dbReference type="EMBL" id="CP039865">
    <property type="protein sequence ID" value="QCK84733.1"/>
    <property type="molecule type" value="Genomic_DNA"/>
</dbReference>
<dbReference type="KEGG" id="paqt:E8L99_02500"/>
<gene>
    <name evidence="2" type="ORF">E8L99_02500</name>
</gene>
<dbReference type="OrthoDB" id="9815099at2"/>
<protein>
    <submittedName>
        <fullName evidence="2">N-acetyltransferase</fullName>
    </submittedName>
</protein>
<accession>A0A4D7QGG4</accession>
<proteinExistence type="predicted"/>
<dbReference type="RefSeq" id="WP_137098067.1">
    <property type="nucleotide sequence ID" value="NZ_CP039865.1"/>
</dbReference>
<organism evidence="2 3">
    <name type="scientific">Phreatobacter aquaticus</name>
    <dbReference type="NCBI Taxonomy" id="2570229"/>
    <lineage>
        <taxon>Bacteria</taxon>
        <taxon>Pseudomonadati</taxon>
        <taxon>Pseudomonadota</taxon>
        <taxon>Alphaproteobacteria</taxon>
        <taxon>Hyphomicrobiales</taxon>
        <taxon>Phreatobacteraceae</taxon>
        <taxon>Phreatobacter</taxon>
    </lineage>
</organism>
<dbReference type="PROSITE" id="PS51186">
    <property type="entry name" value="GNAT"/>
    <property type="match status" value="1"/>
</dbReference>
<reference evidence="2 3" key="1">
    <citation type="submission" date="2019-04" db="EMBL/GenBank/DDBJ databases">
        <title>Phreatobacter aquaticus sp. nov.</title>
        <authorList>
            <person name="Choi A."/>
            <person name="Baek K."/>
        </authorList>
    </citation>
    <scope>NUCLEOTIDE SEQUENCE [LARGE SCALE GENOMIC DNA]</scope>
    <source>
        <strain evidence="2 3">NMCR1094</strain>
    </source>
</reference>
<dbReference type="Gene3D" id="3.40.630.30">
    <property type="match status" value="1"/>
</dbReference>
<sequence length="198" mass="21024">MSLHVSDFTPAAIVVADEQARHVSARDALLDQAFGPDRSAKTSERLREDRLPAEGLALVALSAERLVGTVRLWNVTLGAGRPALLLGPIAVDGQIRSAGIGAVLMREALARAADLGHRAVILVGDEAYYRRFGFSAQGMDRLWMPGPLDRARFLGLELAPGALAGAHGLVGATGRAAVRWPDVEIFGRGERGDVRMAA</sequence>
<dbReference type="CDD" id="cd04301">
    <property type="entry name" value="NAT_SF"/>
    <property type="match status" value="1"/>
</dbReference>
<feature type="domain" description="N-acetyltransferase" evidence="1">
    <location>
        <begin position="13"/>
        <end position="159"/>
    </location>
</feature>
<evidence type="ECO:0000313" key="2">
    <source>
        <dbReference type="EMBL" id="QCK84733.1"/>
    </source>
</evidence>
<dbReference type="AlphaFoldDB" id="A0A4D7QGG4"/>